<dbReference type="OrthoDB" id="5352492at2759"/>
<keyword evidence="4" id="KW-1185">Reference proteome</keyword>
<dbReference type="PANTHER" id="PTHR30619">
    <property type="entry name" value="DNA INTERNALIZATION/COMPETENCE PROTEIN COMEC/REC2"/>
    <property type="match status" value="1"/>
</dbReference>
<feature type="compositionally biased region" description="Basic and acidic residues" evidence="1">
    <location>
        <begin position="1463"/>
        <end position="1490"/>
    </location>
</feature>
<reference evidence="3 4" key="1">
    <citation type="submission" date="2017-06" db="EMBL/GenBank/DDBJ databases">
        <title>Comparative genomic analysis of Ambrosia Fusariam Clade fungi.</title>
        <authorList>
            <person name="Stajich J.E."/>
            <person name="Carrillo J."/>
            <person name="Kijimoto T."/>
            <person name="Eskalen A."/>
            <person name="O'Donnell K."/>
            <person name="Kasson M."/>
        </authorList>
    </citation>
    <scope>NUCLEOTIDE SEQUENCE [LARGE SCALE GENOMIC DNA]</scope>
    <source>
        <strain evidence="3">UCR3666</strain>
    </source>
</reference>
<protein>
    <recommendedName>
        <fullName evidence="2">DUF6603 domain-containing protein</fullName>
    </recommendedName>
</protein>
<feature type="domain" description="DUF6603" evidence="2">
    <location>
        <begin position="1499"/>
        <end position="2023"/>
    </location>
</feature>
<dbReference type="InterPro" id="IPR011051">
    <property type="entry name" value="RmlC_Cupin_sf"/>
</dbReference>
<dbReference type="Pfam" id="PF20248">
    <property type="entry name" value="DUF6603"/>
    <property type="match status" value="1"/>
</dbReference>
<dbReference type="Gene3D" id="3.60.15.10">
    <property type="entry name" value="Ribonuclease Z/Hydroxyacylglutathione hydrolase-like"/>
    <property type="match status" value="1"/>
</dbReference>
<accession>A0A3M2RAS9</accession>
<name>A0A3M2RAS9_9HYPO</name>
<dbReference type="STRING" id="2010991.A0A3M2RAS9"/>
<dbReference type="EMBL" id="NKUJ01000567">
    <property type="protein sequence ID" value="RMJ02377.1"/>
    <property type="molecule type" value="Genomic_DNA"/>
</dbReference>
<dbReference type="InterPro" id="IPR046538">
    <property type="entry name" value="DUF6603"/>
</dbReference>
<evidence type="ECO:0000313" key="4">
    <source>
        <dbReference type="Proteomes" id="UP000277212"/>
    </source>
</evidence>
<gene>
    <name evidence="3" type="ORF">CDV36_015351</name>
</gene>
<dbReference type="Proteomes" id="UP000277212">
    <property type="component" value="Unassembled WGS sequence"/>
</dbReference>
<sequence length="2423" mass="267962">MEFQSKVFVESFHINVGLGDCAIHVLAKRETTTGKLYAESAVLIDGGLGNDAASQNIDDTIKAIETRFENLDSNKNLLRFRSVVVTHWDADHWEGIDRLLKRGSELLDKKKRYRRFYYDSEGTTTVYAPDVPTSKGSIKFEARMEENTYDFLFNGKHLADARVGSDIIGYDFFTNKKPSHLEFKKITGLEKLLGNNPPEVGMYCVASNFNIVGGVIRKWQPGEDEFLIFQMPTKTNQASIATIIVWKNKHISHYSAGDLDYKGENAILEWLKPNLKDNGTPFNITCIKSSHHGARNSNPPTLFRQAKPKHIILSVANHYGHPAWETLLVLYDYYLRQRRANGKTKIRGPCILTCYPYWLANIFTMDGLEPNKINVDPFLSDAALKNVSAARQRNAKHLKQFFKGLEDMEDSKQNLFEEILQLCKENKAKTQTEIFEQITIAMCLPALGLILDVWQWDDSGYITDELVYACLTLVDVARYDGEVRYSKKDKESNMGKLVEQVFINTDKSNNIEKLSKERKEKKETPTNKRVWVYQKDSSFKPYLRTGSQSLKEENEEILDWEKPQKKPKPGMKMTSHLSDGLFLMSVPESTSPPAEDRHCGILSSSYDASEVARDMSADYTILDVKDWLDDFLLTMRPSVIQLEPSHDNGWASFHKDYFLGQWIRAGLGGSEMAANRQAREFRIMTPHGHVFSTRAAADALSASGVVSTDGLSEWTMKQTMALGLDPTTSRLKTALSIGEILAMFPTDVSTPDRATQLMTIVNDNLLGLKWNLNLGASKGSRNAIWITPASNYRTILRLEYIPEQESKKAICEFLGNFFPSADKDDEPVFGVSDVRLIYRKVCTIKLREGRQTTLASIQSLTLSAVVELRGPKPTDPKKERASVSPTVSIELASTGSLELTIKTTNSKDNFTAVVSGWLSKLFPGSDTTFGTLAEQGLSQDIWFRRLTLTLAPDKSISGASVALEVNAKLGRDPEATTNLPILFEAKYENKPGGESDWSISGKLWRRTNEDIPRALFGDYEEYRNLEPVTPDPAKFLEITTLFASMTNAEQIPDLPAGIPNVITRAGFRVNKNSIFVSGTITDCHHTLDGSKVPPLRFQQLSVEARWNWTQKLIQVDLSFWLSLTLPPWWDAPDDCPGNAIIGSVSYKSGGKWSISAAIVDLNLGMLYDFFPKSVQDTLFQMLKGIRVVDLSIVYQSSGPEKGTDLRCSGNLMLGDVVSLGLVYEYNADGAWKFHAGLGPAHDLIEPVTLGQIIDSLVDPSDTSLSSSLPDFLADTVILGGPDSDPKLELTVENDETTGPKLKVTASIAGFQVEFVQIGDAQEAKAGENGKTAGASKKPGKILRLFKAVLTKIPMPKDIPILGHMDQPFDELGFFCINQTVSTEQLAALDSNLQMPSPPPTPDSEHGSSATGEKKTGESGTGMTSGFHFVIIRKGKVVMDYPIGKARSDERKTRDTDQSPPDDQPAKDPEPGDVKPAEPLDPGADKTDKKSQSSKSTYNNTMGPLNITQIGFRYEGGSLAILMDATIALGPLVVDLMGFTLGLQFKASNGSTKGLQSLSWDDVEVSISGLSVMFERPPLTIGGGFLHEKTADSDMYAGGLTVGFTPWLFQAAGFYGVIGKPEDPDRFKCLFAYAMLRGPIMNIAGFAEISGLTGAFGYNVDLTLPTLANVTSFPLLTPSEKASPPSKLIRTLIPAAGQRGPFFNPLNGAMFVAAGLTVTAFQMLEMTAVIAVQWSPRVQLALLGLAKCDVPSIKSPVKFAHIELGVIATIDLDAGLMKLEAQLSPNSWIIHESCHLTGGFAVYYWFGAGQSDWVMTMGGYHSAFIVPAHYPRPDRLRINWSIDSSLSVTGEAYFAITPKVCMGGLRIRASLSLGSLYAWFDASADFLMTYAPFHFIADVKVSVGVRYSMDVWFVTVNISVEIAASLSLMGPPLRGIVHVDFWVFGFDIAFGDPDGAAVPPPVTFEHFWNLVTQAESKSATANKTGNKDAHMFSCTKGLMTEKNEHPKATDPWLVRSGVFQFTVECQFAIQSVTVNGDQASSPEGTAIDKIYAKPMRLTKPITSTLSVVINGPGGSEMKGWKAKSAWKHVPQALWGMYKETEDPNVAAAGSDFSNLLSSGDNMACLLMGVVIEPPTPQVSLDRLSAFRVDDAMKKNIFEKGNEPQFPQVESDSESFMPMTRIIKTMDDRKILTIIERPLPNAVTYDLSTTSQVKIMLPESSTWSSGLHWHETHDEYLKVIKGTIRVQLGSTIQYISATENEQPEIKVARYVWHEWQRAVPDGEVVVIERTVPDDNEKAIFFWNLNGVILDTPRLLSDPSSLISRLPSRVQGLALDFWITFNLFVIFNNLDNIPVFLNAPSFTNGSNGTYVSWLRGLDWLVSHAVLLAASWGGWALGIQPVDRKFTPADVYSKWWSEKRGRRSKVV</sequence>
<feature type="region of interest" description="Disordered" evidence="1">
    <location>
        <begin position="1390"/>
        <end position="1422"/>
    </location>
</feature>
<dbReference type="PANTHER" id="PTHR30619:SF1">
    <property type="entry name" value="RECOMBINATION PROTEIN 2"/>
    <property type="match status" value="1"/>
</dbReference>
<comment type="caution">
    <text evidence="3">The sequence shown here is derived from an EMBL/GenBank/DDBJ whole genome shotgun (WGS) entry which is preliminary data.</text>
</comment>
<evidence type="ECO:0000256" key="1">
    <source>
        <dbReference type="SAM" id="MobiDB-lite"/>
    </source>
</evidence>
<proteinExistence type="predicted"/>
<feature type="region of interest" description="Disordered" evidence="1">
    <location>
        <begin position="1443"/>
        <end position="1501"/>
    </location>
</feature>
<evidence type="ECO:0000259" key="2">
    <source>
        <dbReference type="Pfam" id="PF20248"/>
    </source>
</evidence>
<dbReference type="SUPFAM" id="SSF51182">
    <property type="entry name" value="RmlC-like cupins"/>
    <property type="match status" value="1"/>
</dbReference>
<dbReference type="InterPro" id="IPR036866">
    <property type="entry name" value="RibonucZ/Hydroxyglut_hydro"/>
</dbReference>
<evidence type="ECO:0000313" key="3">
    <source>
        <dbReference type="EMBL" id="RMJ02377.1"/>
    </source>
</evidence>
<dbReference type="SUPFAM" id="SSF56281">
    <property type="entry name" value="Metallo-hydrolase/oxidoreductase"/>
    <property type="match status" value="1"/>
</dbReference>
<dbReference type="CDD" id="cd02208">
    <property type="entry name" value="cupin_RmlC-like"/>
    <property type="match status" value="1"/>
</dbReference>
<dbReference type="InterPro" id="IPR052159">
    <property type="entry name" value="Competence_DNA_uptake"/>
</dbReference>
<organism evidence="3 4">
    <name type="scientific">Fusarium kuroshium</name>
    <dbReference type="NCBI Taxonomy" id="2010991"/>
    <lineage>
        <taxon>Eukaryota</taxon>
        <taxon>Fungi</taxon>
        <taxon>Dikarya</taxon>
        <taxon>Ascomycota</taxon>
        <taxon>Pezizomycotina</taxon>
        <taxon>Sordariomycetes</taxon>
        <taxon>Hypocreomycetidae</taxon>
        <taxon>Hypocreales</taxon>
        <taxon>Nectriaceae</taxon>
        <taxon>Fusarium</taxon>
        <taxon>Fusarium solani species complex</taxon>
    </lineage>
</organism>
<feature type="compositionally biased region" description="Basic and acidic residues" evidence="1">
    <location>
        <begin position="1445"/>
        <end position="1456"/>
    </location>
</feature>